<feature type="domain" description="Thioredoxin" evidence="3">
    <location>
        <begin position="8"/>
        <end position="148"/>
    </location>
</feature>
<dbReference type="PROSITE" id="PS51352">
    <property type="entry name" value="THIOREDOXIN_2"/>
    <property type="match status" value="1"/>
</dbReference>
<organism evidence="4 5">
    <name type="scientific">Desulfuromonas acetoxidans (strain DSM 684 / 11070)</name>
    <dbReference type="NCBI Taxonomy" id="281689"/>
    <lineage>
        <taxon>Bacteria</taxon>
        <taxon>Pseudomonadati</taxon>
        <taxon>Thermodesulfobacteriota</taxon>
        <taxon>Desulfuromonadia</taxon>
        <taxon>Desulfuromonadales</taxon>
        <taxon>Desulfuromonadaceae</taxon>
        <taxon>Desulfuromonas</taxon>
    </lineage>
</organism>
<evidence type="ECO:0000313" key="5">
    <source>
        <dbReference type="Proteomes" id="UP000005695"/>
    </source>
</evidence>
<name>Q1JVB1_DESA6</name>
<evidence type="ECO:0000259" key="3">
    <source>
        <dbReference type="PROSITE" id="PS51352"/>
    </source>
</evidence>
<protein>
    <recommendedName>
        <fullName evidence="3">Thioredoxin domain-containing protein</fullName>
    </recommendedName>
</protein>
<dbReference type="OrthoDB" id="9811036at2"/>
<accession>Q1JVB1</accession>
<dbReference type="InterPro" id="IPR051099">
    <property type="entry name" value="AGR/TXD"/>
</dbReference>
<comment type="caution">
    <text evidence="4">The sequence shown here is derived from an EMBL/GenBank/DDBJ whole genome shotgun (WGS) entry which is preliminary data.</text>
</comment>
<evidence type="ECO:0000256" key="2">
    <source>
        <dbReference type="SAM" id="SignalP"/>
    </source>
</evidence>
<feature type="signal peptide" evidence="2">
    <location>
        <begin position="1"/>
        <end position="21"/>
    </location>
</feature>
<evidence type="ECO:0000313" key="4">
    <source>
        <dbReference type="EMBL" id="EAT14172.1"/>
    </source>
</evidence>
<reference evidence="4" key="1">
    <citation type="submission" date="2006-05" db="EMBL/GenBank/DDBJ databases">
        <title>Annotation of the draft genome assembly of Desulfuromonas acetoxidans DSM 684.</title>
        <authorList>
            <consortium name="US DOE Joint Genome Institute (JGI-ORNL)"/>
            <person name="Larimer F."/>
            <person name="Land M."/>
            <person name="Hauser L."/>
        </authorList>
    </citation>
    <scope>NUCLEOTIDE SEQUENCE [LARGE SCALE GENOMIC DNA]</scope>
    <source>
        <strain evidence="4">DSM 684</strain>
    </source>
</reference>
<reference evidence="4" key="2">
    <citation type="submission" date="2006-05" db="EMBL/GenBank/DDBJ databases">
        <title>Sequencing of the draft genome and assembly of Desulfuromonas acetoxidans DSM 684.</title>
        <authorList>
            <consortium name="US DOE Joint Genome Institute (JGI-PGF)"/>
            <person name="Copeland A."/>
            <person name="Lucas S."/>
            <person name="Lapidus A."/>
            <person name="Barry K."/>
            <person name="Detter J.C."/>
            <person name="Glavina del Rio T."/>
            <person name="Hammon N."/>
            <person name="Israni S."/>
            <person name="Dalin E."/>
            <person name="Tice H."/>
            <person name="Bruce D."/>
            <person name="Pitluck S."/>
            <person name="Richardson P."/>
        </authorList>
    </citation>
    <scope>NUCLEOTIDE SEQUENCE [LARGE SCALE GENOMIC DNA]</scope>
    <source>
        <strain evidence="4">DSM 684</strain>
    </source>
</reference>
<keyword evidence="1 2" id="KW-0732">Signal</keyword>
<dbReference type="InterPro" id="IPR036249">
    <property type="entry name" value="Thioredoxin-like_sf"/>
</dbReference>
<dbReference type="PANTHER" id="PTHR15337">
    <property type="entry name" value="ANTERIOR GRADIENT PROTEIN-RELATED"/>
    <property type="match status" value="1"/>
</dbReference>
<dbReference type="PANTHER" id="PTHR15337:SF11">
    <property type="entry name" value="THIOREDOXIN DOMAIN-CONTAINING PROTEIN"/>
    <property type="match status" value="1"/>
</dbReference>
<feature type="chain" id="PRO_5004192198" description="Thioredoxin domain-containing protein" evidence="2">
    <location>
        <begin position="22"/>
        <end position="149"/>
    </location>
</feature>
<dbReference type="SUPFAM" id="SSF52833">
    <property type="entry name" value="Thioredoxin-like"/>
    <property type="match status" value="1"/>
</dbReference>
<proteinExistence type="predicted"/>
<dbReference type="InterPro" id="IPR013766">
    <property type="entry name" value="Thioredoxin_domain"/>
</dbReference>
<dbReference type="Proteomes" id="UP000005695">
    <property type="component" value="Unassembled WGS sequence"/>
</dbReference>
<dbReference type="Gene3D" id="3.40.30.10">
    <property type="entry name" value="Glutaredoxin"/>
    <property type="match status" value="1"/>
</dbReference>
<evidence type="ECO:0000256" key="1">
    <source>
        <dbReference type="ARBA" id="ARBA00022729"/>
    </source>
</evidence>
<dbReference type="AlphaFoldDB" id="Q1JVB1"/>
<keyword evidence="5" id="KW-1185">Reference proteome</keyword>
<gene>
    <name evidence="4" type="ORF">Dace_0021</name>
</gene>
<dbReference type="Pfam" id="PF13899">
    <property type="entry name" value="Thioredoxin_7"/>
    <property type="match status" value="1"/>
</dbReference>
<dbReference type="RefSeq" id="WP_006003352.1">
    <property type="nucleotide sequence ID" value="NZ_AAEW02000046.1"/>
</dbReference>
<sequence length="149" mass="17141">MKRRFLIVLCSVLLLAFTQSAWSTEATWLENIDQAKAIAQKDNKTIFINFSGSDWCHWCIKLDKDILSKQEFIDYAEKNLVLLKVDFPKRTRQSKELVAHNEALARKYNVRGFPTVVLLNSQGKQVGVTGYRYGSVADYIDHLQTLITQ</sequence>
<dbReference type="EMBL" id="AAEW02000046">
    <property type="protein sequence ID" value="EAT14172.1"/>
    <property type="molecule type" value="Genomic_DNA"/>
</dbReference>